<protein>
    <submittedName>
        <fullName evidence="6">GTD-binding domain-containing protein</fullName>
    </submittedName>
</protein>
<dbReference type="PANTHER" id="PTHR31448:SF3">
    <property type="entry name" value="MYOSIN-BINDING PROTEIN 2"/>
    <property type="match status" value="1"/>
</dbReference>
<dbReference type="PROSITE" id="PS51775">
    <property type="entry name" value="GTD_BINDING"/>
    <property type="match status" value="1"/>
</dbReference>
<keyword evidence="7" id="KW-1185">Reference proteome</keyword>
<keyword evidence="4" id="KW-0472">Membrane</keyword>
<comment type="subcellular location">
    <subcellularLocation>
        <location evidence="1">Membrane</location>
        <topology evidence="1">Single-pass membrane protein</topology>
    </subcellularLocation>
</comment>
<evidence type="ECO:0000256" key="4">
    <source>
        <dbReference type="ARBA" id="ARBA00023136"/>
    </source>
</evidence>
<dbReference type="PANTHER" id="PTHR31448">
    <property type="entry name" value="MYOSIN-BINDING PROTEIN 2"/>
    <property type="match status" value="1"/>
</dbReference>
<keyword evidence="2" id="KW-0812">Transmembrane</keyword>
<evidence type="ECO:0000313" key="7">
    <source>
        <dbReference type="Proteomes" id="UP001604336"/>
    </source>
</evidence>
<reference evidence="7" key="1">
    <citation type="submission" date="2024-07" db="EMBL/GenBank/DDBJ databases">
        <title>Two chromosome-level genome assemblies of Korean endemic species Abeliophyllum distichum and Forsythia ovata (Oleaceae).</title>
        <authorList>
            <person name="Jang H."/>
        </authorList>
    </citation>
    <scope>NUCLEOTIDE SEQUENCE [LARGE SCALE GENOMIC DNA]</scope>
</reference>
<proteinExistence type="predicted"/>
<dbReference type="AlphaFoldDB" id="A0ABD1SEA9"/>
<dbReference type="GO" id="GO:0016020">
    <property type="term" value="C:membrane"/>
    <property type="evidence" value="ECO:0007669"/>
    <property type="project" value="UniProtKB-SubCell"/>
</dbReference>
<dbReference type="EMBL" id="JBFOLK010000007">
    <property type="protein sequence ID" value="KAL2499001.1"/>
    <property type="molecule type" value="Genomic_DNA"/>
</dbReference>
<evidence type="ECO:0000259" key="5">
    <source>
        <dbReference type="PROSITE" id="PS51775"/>
    </source>
</evidence>
<dbReference type="Pfam" id="PF04576">
    <property type="entry name" value="Zein-binding"/>
    <property type="match status" value="1"/>
</dbReference>
<dbReference type="Proteomes" id="UP001604336">
    <property type="component" value="Unassembled WGS sequence"/>
</dbReference>
<dbReference type="InterPro" id="IPR039306">
    <property type="entry name" value="MYOB"/>
</dbReference>
<evidence type="ECO:0000256" key="3">
    <source>
        <dbReference type="ARBA" id="ARBA00022989"/>
    </source>
</evidence>
<accession>A0ABD1SEA9</accession>
<feature type="domain" description="GTD-binding" evidence="5">
    <location>
        <begin position="1"/>
        <end position="62"/>
    </location>
</feature>
<gene>
    <name evidence="6" type="ORF">Adt_24551</name>
</gene>
<evidence type="ECO:0000313" key="6">
    <source>
        <dbReference type="EMBL" id="KAL2499001.1"/>
    </source>
</evidence>
<comment type="caution">
    <text evidence="6">The sequence shown here is derived from an EMBL/GenBank/DDBJ whole genome shotgun (WGS) entry which is preliminary data.</text>
</comment>
<sequence>MGMITKLQKEKVVMQMEALQYQRMMEEQDEYHQEALQLLNDLMIKREKEKQELETSSKCIARTYLIMNPEKRLRGEAEMQALQHKFEEGRVCILNDHKALEAQLFPLSDDEQQLSADIKPVENFTCTNVNDEQQLYADMSSDVLAGENHLERRN</sequence>
<keyword evidence="3" id="KW-1133">Transmembrane helix</keyword>
<dbReference type="GO" id="GO:0080115">
    <property type="term" value="F:myosin XI tail binding"/>
    <property type="evidence" value="ECO:0007669"/>
    <property type="project" value="UniProtKB-ARBA"/>
</dbReference>
<evidence type="ECO:0000256" key="1">
    <source>
        <dbReference type="ARBA" id="ARBA00004167"/>
    </source>
</evidence>
<dbReference type="InterPro" id="IPR007656">
    <property type="entry name" value="GTD-bd"/>
</dbReference>
<organism evidence="6 7">
    <name type="scientific">Abeliophyllum distichum</name>
    <dbReference type="NCBI Taxonomy" id="126358"/>
    <lineage>
        <taxon>Eukaryota</taxon>
        <taxon>Viridiplantae</taxon>
        <taxon>Streptophyta</taxon>
        <taxon>Embryophyta</taxon>
        <taxon>Tracheophyta</taxon>
        <taxon>Spermatophyta</taxon>
        <taxon>Magnoliopsida</taxon>
        <taxon>eudicotyledons</taxon>
        <taxon>Gunneridae</taxon>
        <taxon>Pentapetalae</taxon>
        <taxon>asterids</taxon>
        <taxon>lamiids</taxon>
        <taxon>Lamiales</taxon>
        <taxon>Oleaceae</taxon>
        <taxon>Forsythieae</taxon>
        <taxon>Abeliophyllum</taxon>
    </lineage>
</organism>
<evidence type="ECO:0000256" key="2">
    <source>
        <dbReference type="ARBA" id="ARBA00022692"/>
    </source>
</evidence>
<name>A0ABD1SEA9_9LAMI</name>